<evidence type="ECO:0000256" key="1">
    <source>
        <dbReference type="SAM" id="SignalP"/>
    </source>
</evidence>
<dbReference type="STRING" id="1469647.BC351_06260"/>
<feature type="signal peptide" evidence="1">
    <location>
        <begin position="1"/>
        <end position="21"/>
    </location>
</feature>
<gene>
    <name evidence="3" type="ORF">BC351_06260</name>
</gene>
<dbReference type="InterPro" id="IPR011432">
    <property type="entry name" value="Shr-like_HID"/>
</dbReference>
<dbReference type="EMBL" id="MBTG01000023">
    <property type="protein sequence ID" value="OPH53464.1"/>
    <property type="molecule type" value="Genomic_DNA"/>
</dbReference>
<keyword evidence="1" id="KW-0732">Signal</keyword>
<dbReference type="Proteomes" id="UP000190626">
    <property type="component" value="Unassembled WGS sequence"/>
</dbReference>
<comment type="caution">
    <text evidence="3">The sequence shown here is derived from an EMBL/GenBank/DDBJ whole genome shotgun (WGS) entry which is preliminary data.</text>
</comment>
<dbReference type="Pfam" id="PF07550">
    <property type="entry name" value="Shr-like_HID"/>
    <property type="match status" value="1"/>
</dbReference>
<name>A0A1V4HFD8_9BACL</name>
<feature type="chain" id="PRO_5012595718" description="Heme-binding protein Shr-like Hb-interacting domain-containing protein" evidence="1">
    <location>
        <begin position="22"/>
        <end position="795"/>
    </location>
</feature>
<evidence type="ECO:0000313" key="4">
    <source>
        <dbReference type="Proteomes" id="UP000190626"/>
    </source>
</evidence>
<organism evidence="3 4">
    <name type="scientific">Paenibacillus ferrarius</name>
    <dbReference type="NCBI Taxonomy" id="1469647"/>
    <lineage>
        <taxon>Bacteria</taxon>
        <taxon>Bacillati</taxon>
        <taxon>Bacillota</taxon>
        <taxon>Bacilli</taxon>
        <taxon>Bacillales</taxon>
        <taxon>Paenibacillaceae</taxon>
        <taxon>Paenibacillus</taxon>
    </lineage>
</organism>
<feature type="domain" description="Heme-binding protein Shr-like Hb-interacting" evidence="2">
    <location>
        <begin position="594"/>
        <end position="663"/>
    </location>
</feature>
<proteinExistence type="predicted"/>
<dbReference type="AlphaFoldDB" id="A0A1V4HFD8"/>
<keyword evidence="4" id="KW-1185">Reference proteome</keyword>
<protein>
    <recommendedName>
        <fullName evidence="2">Heme-binding protein Shr-like Hb-interacting domain-containing protein</fullName>
    </recommendedName>
</protein>
<accession>A0A1V4HFD8</accession>
<evidence type="ECO:0000259" key="2">
    <source>
        <dbReference type="Pfam" id="PF07550"/>
    </source>
</evidence>
<sequence>MMAIVLAVMTVITVSPTGSYATMPTAITSASAVVSNNNTTVTVTFNTYATPTTDLVDLKSKIQIGRSGANSFVDLSADNANNNINMVDGTLFITLGTALTGTTNAINVKTGSLMNRDGIASNTDVVVSNISARDITAPVFIGSTSGNQGRNVDLNFDEDLFINAPDDSNNDQIQTFLKSNLSVSTDGVNFSPFLETGIARKNNSRVIHLEYPNNIKIILGANTIVKIASGTIRDAEGNINQEMKLPVSPPVIQSTEVSSDNHKVTITFDKDIYENTNGSNLKNRIYLYKGDGSNGKGLVATDTVSITSNKLIIDFTEALTGASNQISIGGNTLRDSYGNTQGDDRLTAVFQENAGGVDPNPKDTTMPKFLYATFPNFQDLTLVFDEDVFNAKNDIPGFLQNVQWYENGWLFTLPTNTTVTFSGHKAVIHFAVPLTGSQFYFSFYPGHFKDASGNILTGYTETNWFYTDTPNLALRESYFSQEGRWLSLAFKQNNVDINLVDQTIVGGISQLHGKIAVSLDNGLTYTALNPLDIVSVQGNKINIFFHNAIKQGSIKVKVEAEVVSNPYDTYRNEALDELIASRTPEITGYLLSNTASEFVFADNDAWRTKVRAVNVFDEKVGRYRELTSSEYSLSAGKLTITKGVFQEGQSYQVYIDADGYSTQYFWGFAYKSSEIFYMTAPAVTAENGITAKINLVNNANKSSSNGNQTVIFELFNGSSPVSIVASNLKIGTGTYSANFNVADAGTNTNYTVKAFVVSQYSNSSTNIGLNLATVKTQFELDQALLNGNNNNNEED</sequence>
<reference evidence="4" key="1">
    <citation type="submission" date="2016-07" db="EMBL/GenBank/DDBJ databases">
        <authorList>
            <person name="Florea S."/>
            <person name="Webb J.S."/>
            <person name="Jaromczyk J."/>
            <person name="Schardl C.L."/>
        </authorList>
    </citation>
    <scope>NUCLEOTIDE SEQUENCE [LARGE SCALE GENOMIC DNA]</scope>
    <source>
        <strain evidence="4">CY1</strain>
    </source>
</reference>
<evidence type="ECO:0000313" key="3">
    <source>
        <dbReference type="EMBL" id="OPH53464.1"/>
    </source>
</evidence>